<dbReference type="CDD" id="cd05311">
    <property type="entry name" value="NAD_bind_2_malic_enz"/>
    <property type="match status" value="1"/>
</dbReference>
<dbReference type="PANTHER" id="PTHR43237:SF4">
    <property type="entry name" value="NADP-DEPENDENT MALIC ENZYME"/>
    <property type="match status" value="1"/>
</dbReference>
<dbReference type="GO" id="GO:0004470">
    <property type="term" value="F:malic enzyme activity"/>
    <property type="evidence" value="ECO:0007669"/>
    <property type="project" value="InterPro"/>
</dbReference>
<dbReference type="SMART" id="SM01274">
    <property type="entry name" value="malic"/>
    <property type="match status" value="1"/>
</dbReference>
<organism evidence="4 5">
    <name type="scientific">Picrophilus torridus (strain ATCC 700027 / DSM 9790 / JCM 10055 / NBRC 100828 / KAW 2/3)</name>
    <dbReference type="NCBI Taxonomy" id="1122961"/>
    <lineage>
        <taxon>Archaea</taxon>
        <taxon>Methanobacteriati</taxon>
        <taxon>Thermoplasmatota</taxon>
        <taxon>Thermoplasmata</taxon>
        <taxon>Thermoplasmatales</taxon>
        <taxon>Picrophilaceae</taxon>
        <taxon>Picrophilus</taxon>
    </lineage>
</organism>
<sequence length="442" mass="48798">MIDDESRTLEYNEKALKLSEFYKGKVGIVPKVPVRSLDDFSVWYTPGVAAVARKIAENRDLSFELTGRWNSVAILTDGTRVLGLGNIGPEAAMPVMEGKSLIFNYLGGVNAVPIPVRAASEDDFIRVAMALEPSFGGFNLEDIESPKCFSILEKLQKTLEIPAWHDDQLGTASITLAGVINALRVVNKKIDDVRVVFNGAGAANIAAAYLFNEAGFKMKNMVMIDSSGILEPERPDMDRLMLNNPLKYKLAIDTNEDRLKGNLMDAVNGADIIISASKSQPGIIRPEHIKLMNRDPIVFALANPLPEIWPRDAINAGARIVATGRSDFNNQINNSLVFPGVFRGILDARARKVNFKVMVSASYEIANAVKNPDENHIVPDMSNWELYPRVAAAVASKCSELGFARKAGDYNTFLKRATDIIEENRRLYDTLIEKNIIKIAMR</sequence>
<dbReference type="InterPro" id="IPR046346">
    <property type="entry name" value="Aminoacid_DH-like_N_sf"/>
</dbReference>
<dbReference type="EMBL" id="AE017261">
    <property type="protein sequence ID" value="AAT43542.1"/>
    <property type="molecule type" value="Genomic_DNA"/>
</dbReference>
<dbReference type="EC" id="1.1.1.38" evidence="4"/>
<accession>Q6L0G0</accession>
<dbReference type="InParanoid" id="Q6L0G0"/>
<dbReference type="Gene3D" id="3.40.50.10380">
    <property type="entry name" value="Malic enzyme, N-terminal domain"/>
    <property type="match status" value="1"/>
</dbReference>
<dbReference type="InterPro" id="IPR036291">
    <property type="entry name" value="NAD(P)-bd_dom_sf"/>
</dbReference>
<dbReference type="GO" id="GO:0016616">
    <property type="term" value="F:oxidoreductase activity, acting on the CH-OH group of donors, NAD or NADP as acceptor"/>
    <property type="evidence" value="ECO:0007669"/>
    <property type="project" value="InterPro"/>
</dbReference>
<dbReference type="PaxDb" id="263820-PTO0957"/>
<dbReference type="KEGG" id="pto:PTO0957"/>
<dbReference type="FunCoup" id="Q6L0G0">
    <property type="interactions" value="153"/>
</dbReference>
<dbReference type="HOGENOM" id="CLU_034446_2_1_2"/>
<feature type="domain" description="Malic enzyme N-terminal" evidence="3">
    <location>
        <begin position="23"/>
        <end position="156"/>
    </location>
</feature>
<dbReference type="SMART" id="SM00919">
    <property type="entry name" value="Malic_M"/>
    <property type="match status" value="1"/>
</dbReference>
<dbReference type="STRING" id="263820.PTO0957"/>
<evidence type="ECO:0000256" key="1">
    <source>
        <dbReference type="ARBA" id="ARBA00023002"/>
    </source>
</evidence>
<dbReference type="SUPFAM" id="SSF51735">
    <property type="entry name" value="NAD(P)-binding Rossmann-fold domains"/>
    <property type="match status" value="1"/>
</dbReference>
<dbReference type="PATRIC" id="fig|263820.9.peg.995"/>
<proteinExistence type="predicted"/>
<keyword evidence="1 4" id="KW-0560">Oxidoreductase</keyword>
<dbReference type="PANTHER" id="PTHR43237">
    <property type="entry name" value="NADP-DEPENDENT MALIC ENZYME"/>
    <property type="match status" value="1"/>
</dbReference>
<reference evidence="4 5" key="1">
    <citation type="journal article" date="2004" name="Proc. Natl. Acad. Sci. U.S.A.">
        <title>Genome sequence of Picrophilus torridus and its implications for life around pH 0.</title>
        <authorList>
            <person name="Futterer O."/>
            <person name="Angelov A."/>
            <person name="Liesegang H."/>
            <person name="Gottschalk G."/>
            <person name="Schleper C."/>
            <person name="Schepers B."/>
            <person name="Dock C."/>
            <person name="Antranikian G."/>
            <person name="Liebl W."/>
        </authorList>
    </citation>
    <scope>NUCLEOTIDE SEQUENCE [LARGE SCALE GENOMIC DNA]</scope>
    <source>
        <strain evidence="5">ATCC 700027 / DSM 9790 / JCM 10055 / NBRC 100828</strain>
    </source>
</reference>
<evidence type="ECO:0000313" key="4">
    <source>
        <dbReference type="EMBL" id="AAT43542.1"/>
    </source>
</evidence>
<dbReference type="AlphaFoldDB" id="Q6L0G0"/>
<dbReference type="GeneID" id="2844164"/>
<dbReference type="Pfam" id="PF03949">
    <property type="entry name" value="Malic_M"/>
    <property type="match status" value="1"/>
</dbReference>
<dbReference type="Pfam" id="PF00390">
    <property type="entry name" value="malic"/>
    <property type="match status" value="1"/>
</dbReference>
<dbReference type="InterPro" id="IPR012301">
    <property type="entry name" value="Malic_N_dom"/>
</dbReference>
<evidence type="ECO:0000259" key="3">
    <source>
        <dbReference type="SMART" id="SM01274"/>
    </source>
</evidence>
<dbReference type="InterPro" id="IPR012302">
    <property type="entry name" value="Malic_NAD-bd"/>
</dbReference>
<dbReference type="Proteomes" id="UP000000438">
    <property type="component" value="Chromosome"/>
</dbReference>
<dbReference type="eggNOG" id="arCOG00853">
    <property type="taxonomic scope" value="Archaea"/>
</dbReference>
<evidence type="ECO:0000259" key="2">
    <source>
        <dbReference type="SMART" id="SM00919"/>
    </source>
</evidence>
<name>Q6L0G0_PICTO</name>
<dbReference type="InterPro" id="IPR051674">
    <property type="entry name" value="Malate_Decarboxylase"/>
</dbReference>
<evidence type="ECO:0000313" key="5">
    <source>
        <dbReference type="Proteomes" id="UP000000438"/>
    </source>
</evidence>
<feature type="domain" description="Malic enzyme NAD-binding" evidence="2">
    <location>
        <begin position="168"/>
        <end position="399"/>
    </location>
</feature>
<dbReference type="Gene3D" id="3.40.50.720">
    <property type="entry name" value="NAD(P)-binding Rossmann-like Domain"/>
    <property type="match status" value="1"/>
</dbReference>
<gene>
    <name evidence="4" type="ordered locus">PTO0957</name>
</gene>
<dbReference type="RefSeq" id="WP_011177758.1">
    <property type="nucleotide sequence ID" value="NC_005877.1"/>
</dbReference>
<dbReference type="InterPro" id="IPR045213">
    <property type="entry name" value="Malic_NAD-bd_bact_type"/>
</dbReference>
<dbReference type="GO" id="GO:0051287">
    <property type="term" value="F:NAD binding"/>
    <property type="evidence" value="ECO:0007669"/>
    <property type="project" value="InterPro"/>
</dbReference>
<dbReference type="SUPFAM" id="SSF53223">
    <property type="entry name" value="Aminoacid dehydrogenase-like, N-terminal domain"/>
    <property type="match status" value="1"/>
</dbReference>
<protein>
    <submittedName>
        <fullName evidence="4">Malate oxidoreductase</fullName>
        <ecNumber evidence="4">1.1.1.38</ecNumber>
    </submittedName>
</protein>
<dbReference type="OrthoDB" id="45556at2157"/>
<dbReference type="InterPro" id="IPR037062">
    <property type="entry name" value="Malic_N_dom_sf"/>
</dbReference>